<evidence type="ECO:0000259" key="2">
    <source>
        <dbReference type="Pfam" id="PF04324"/>
    </source>
</evidence>
<dbReference type="Pfam" id="PF04324">
    <property type="entry name" value="Fer2_BFD"/>
    <property type="match status" value="1"/>
</dbReference>
<sequence>MPDVVIVGAGVAGCACARELSRYNLDVEVVEAGYDLACGASRSNSGIVHGGYDPKPGTRKAYYNVRGAQRIFELAPELGFRVRRNGSMVVAFSEEELKVIEELNRRAQANGVSDVHVVSAEQARTLEPNLNPKVMGALVCDASGICDPFGMTVAFAENAKVNGVTFRFLTPVVDIKKEPCGWGVQLGTGEVLHTKLLINAAGVQAIEFHNKVSEDKLISRPRLGEYVLMSRDMGTTFSHTMFQTPTSRGKGVLVSPTTEGNLIVGPDALDSTDAFDTATHSEGLAAVIEQAKLTWPTYAAGEVITNFAGVRPSGANGDFVIGEVEDAPGFYDIAAFDSPGLTSAAAVAVDVAAWAADKLNATLNSSFIPQRACPKRFLEMTKEEREVAIAQDPLFGHLVCRCEQVSEAEVLEAIHAPIPATTISAVRRRCRAGMGRCQGGFCLPTVAEIIARETGIDIGDVRMAGPGSEIGLGHIGEVE</sequence>
<reference evidence="3" key="1">
    <citation type="submission" date="2020-10" db="EMBL/GenBank/DDBJ databases">
        <authorList>
            <person name="Gilroy R."/>
        </authorList>
    </citation>
    <scope>NUCLEOTIDE SEQUENCE</scope>
    <source>
        <strain evidence="3">ChiHjej12B11-29160</strain>
    </source>
</reference>
<evidence type="ECO:0000259" key="1">
    <source>
        <dbReference type="Pfam" id="PF01266"/>
    </source>
</evidence>
<dbReference type="InterPro" id="IPR036188">
    <property type="entry name" value="FAD/NAD-bd_sf"/>
</dbReference>
<dbReference type="Gene3D" id="3.50.50.60">
    <property type="entry name" value="FAD/NAD(P)-binding domain"/>
    <property type="match status" value="1"/>
</dbReference>
<dbReference type="EMBL" id="DVMQ01000014">
    <property type="protein sequence ID" value="HIU24145.1"/>
    <property type="molecule type" value="Genomic_DNA"/>
</dbReference>
<evidence type="ECO:0000313" key="4">
    <source>
        <dbReference type="Proteomes" id="UP000824078"/>
    </source>
</evidence>
<feature type="domain" description="BFD-like [2Fe-2S]-binding" evidence="2">
    <location>
        <begin position="398"/>
        <end position="451"/>
    </location>
</feature>
<feature type="domain" description="FAD dependent oxidoreductase" evidence="1">
    <location>
        <begin position="3"/>
        <end position="354"/>
    </location>
</feature>
<dbReference type="InterPro" id="IPR041854">
    <property type="entry name" value="BFD-like_2Fe2S-bd_dom_sf"/>
</dbReference>
<dbReference type="Gene3D" id="1.10.10.1100">
    <property type="entry name" value="BFD-like [2Fe-2S]-binding domain"/>
    <property type="match status" value="1"/>
</dbReference>
<protein>
    <submittedName>
        <fullName evidence="3">NAD(P)/FAD-dependent oxidoreductase</fullName>
    </submittedName>
</protein>
<gene>
    <name evidence="3" type="ORF">IAD17_04425</name>
</gene>
<comment type="caution">
    <text evidence="3">The sequence shown here is derived from an EMBL/GenBank/DDBJ whole genome shotgun (WGS) entry which is preliminary data.</text>
</comment>
<proteinExistence type="predicted"/>
<dbReference type="Gene3D" id="3.30.9.10">
    <property type="entry name" value="D-Amino Acid Oxidase, subunit A, domain 2"/>
    <property type="match status" value="1"/>
</dbReference>
<dbReference type="SUPFAM" id="SSF51905">
    <property type="entry name" value="FAD/NAD(P)-binding domain"/>
    <property type="match status" value="1"/>
</dbReference>
<dbReference type="InterPro" id="IPR007419">
    <property type="entry name" value="BFD-like_2Fe2S-bd_dom"/>
</dbReference>
<dbReference type="PANTHER" id="PTHR42720:SF1">
    <property type="entry name" value="GLYCEROL 3-PHOSPHATE OXIDASE"/>
    <property type="match status" value="1"/>
</dbReference>
<dbReference type="Pfam" id="PF01266">
    <property type="entry name" value="DAO"/>
    <property type="match status" value="1"/>
</dbReference>
<dbReference type="Proteomes" id="UP000824078">
    <property type="component" value="Unassembled WGS sequence"/>
</dbReference>
<reference evidence="3" key="2">
    <citation type="journal article" date="2021" name="PeerJ">
        <title>Extensive microbial diversity within the chicken gut microbiome revealed by metagenomics and culture.</title>
        <authorList>
            <person name="Gilroy R."/>
            <person name="Ravi A."/>
            <person name="Getino M."/>
            <person name="Pursley I."/>
            <person name="Horton D.L."/>
            <person name="Alikhan N.F."/>
            <person name="Baker D."/>
            <person name="Gharbi K."/>
            <person name="Hall N."/>
            <person name="Watson M."/>
            <person name="Adriaenssens E.M."/>
            <person name="Foster-Nyarko E."/>
            <person name="Jarju S."/>
            <person name="Secka A."/>
            <person name="Antonio M."/>
            <person name="Oren A."/>
            <person name="Chaudhuri R.R."/>
            <person name="La Ragione R."/>
            <person name="Hildebrand F."/>
            <person name="Pallen M.J."/>
        </authorList>
    </citation>
    <scope>NUCLEOTIDE SEQUENCE</scope>
    <source>
        <strain evidence="3">ChiHjej12B11-29160</strain>
    </source>
</reference>
<organism evidence="3 4">
    <name type="scientific">Candidatus Coprovicinus avistercoris</name>
    <dbReference type="NCBI Taxonomy" id="2840754"/>
    <lineage>
        <taxon>Bacteria</taxon>
        <taxon>Bacillati</taxon>
        <taxon>Actinomycetota</taxon>
        <taxon>Coriobacteriia</taxon>
        <taxon>Coriobacteriales</taxon>
        <taxon>Coriobacteriaceae</taxon>
        <taxon>Coriobacteriaceae incertae sedis</taxon>
        <taxon>Candidatus Coprovicinus</taxon>
    </lineage>
</organism>
<dbReference type="CDD" id="cd19946">
    <property type="entry name" value="GlpA-like_Fer2_BFD-like"/>
    <property type="match status" value="1"/>
</dbReference>
<accession>A0A9D1HZG5</accession>
<dbReference type="AlphaFoldDB" id="A0A9D1HZG5"/>
<name>A0A9D1HZG5_9ACTN</name>
<dbReference type="PANTHER" id="PTHR42720">
    <property type="entry name" value="GLYCEROL-3-PHOSPHATE DEHYDROGENASE"/>
    <property type="match status" value="1"/>
</dbReference>
<dbReference type="InterPro" id="IPR052745">
    <property type="entry name" value="G3P_Oxidase/Oxidoreductase"/>
</dbReference>
<evidence type="ECO:0000313" key="3">
    <source>
        <dbReference type="EMBL" id="HIU24145.1"/>
    </source>
</evidence>
<dbReference type="InterPro" id="IPR006076">
    <property type="entry name" value="FAD-dep_OxRdtase"/>
</dbReference>